<feature type="domain" description="GGDEF" evidence="5">
    <location>
        <begin position="623"/>
        <end position="760"/>
    </location>
</feature>
<keyword evidence="3" id="KW-0812">Transmembrane</keyword>
<name>A0ABZ0J0A6_9BURK</name>
<dbReference type="PROSITE" id="PS50112">
    <property type="entry name" value="PAS"/>
    <property type="match status" value="1"/>
</dbReference>
<dbReference type="PROSITE" id="PS50887">
    <property type="entry name" value="GGDEF"/>
    <property type="match status" value="1"/>
</dbReference>
<sequence length="765" mass="85451">MQRFRREWWWLGLGALLVGAMLALGLWHERQQTEARERQHLAQQARMLHDNLVPQLGAINHVLASLQADVPRWRQRPGGMAELNQRLQLFFAALPGVRSLNVLDGQGRVLASSHDEALGQDFGRRDYFQMARTGMAPETLLVSRPFQGALGGWVLVLGRTLTAADGSFDGLLTASLNPEYLHVVLQSVRYASDLFTSLTHGDGQRLMALGDANERAGDNLAMPGSLFMQHLQSQRSDNLLRGPLRPGGADYLVAMRNLQPPGLHMGKPLVVGVGRATQAMWAQWRQRARFLALVYLLSCAALAGGLAALQRRQWRLWHTQELLERQQALQRQQEDMLRRLADNLPGLLYQYQLEPDGRSHFPYASPGVTDVFGHPPESLRADAGPALARIHPADRVAGEAAMQESARTLGVWQGEYRVTLPGRGERWLSGQARPQRLRSGAVLWHGYVHDITEAKRQAMELQEKERLLRHLMEQMPIGLCIVDESGHFSFRNQRFAEYFGYPASEPLTLQRWWQEVYPDADYRARVLALWNEAMDHADAHDGTLPGHEYRVTTRYGTQRIMAIGGIAMGGRFMASFIDLTEQKAHSDLLRHLAFVDGVTGIANRRRFDEALQREWRDCLRKGKPLALLMFDIDHFKAYNDFYGHQRGDGCIKAVAAVLRAGLGRPHDLAARYGGEEFVCLLPDCGPQDARAKAQELCQAVRSLGLAHSASPVAPVVTLSAGVACLVPDERNSPEALLALADANLYRAKSAGRDRVDQGVETLQLQ</sequence>
<comment type="catalytic activity">
    <reaction evidence="2">
        <text>2 GTP = 3',3'-c-di-GMP + 2 diphosphate</text>
        <dbReference type="Rhea" id="RHEA:24898"/>
        <dbReference type="ChEBI" id="CHEBI:33019"/>
        <dbReference type="ChEBI" id="CHEBI:37565"/>
        <dbReference type="ChEBI" id="CHEBI:58805"/>
        <dbReference type="EC" id="2.7.7.65"/>
    </reaction>
</comment>
<evidence type="ECO:0000313" key="7">
    <source>
        <dbReference type="Proteomes" id="UP001303211"/>
    </source>
</evidence>
<dbReference type="Gene3D" id="3.30.70.270">
    <property type="match status" value="1"/>
</dbReference>
<dbReference type="EMBL" id="CP136921">
    <property type="protein sequence ID" value="WOO31675.1"/>
    <property type="molecule type" value="Genomic_DNA"/>
</dbReference>
<dbReference type="CDD" id="cd12914">
    <property type="entry name" value="PDC1_DGC_like"/>
    <property type="match status" value="1"/>
</dbReference>
<dbReference type="Gene3D" id="3.30.450.20">
    <property type="entry name" value="PAS domain"/>
    <property type="match status" value="3"/>
</dbReference>
<dbReference type="NCBIfam" id="TIGR00254">
    <property type="entry name" value="GGDEF"/>
    <property type="match status" value="1"/>
</dbReference>
<feature type="domain" description="PAS" evidence="4">
    <location>
        <begin position="464"/>
        <end position="505"/>
    </location>
</feature>
<dbReference type="Proteomes" id="UP001303211">
    <property type="component" value="Chromosome"/>
</dbReference>
<dbReference type="EC" id="2.7.7.65" evidence="1"/>
<dbReference type="CDD" id="cd00130">
    <property type="entry name" value="PAS"/>
    <property type="match status" value="2"/>
</dbReference>
<dbReference type="SMART" id="SM00267">
    <property type="entry name" value="GGDEF"/>
    <property type="match status" value="1"/>
</dbReference>
<evidence type="ECO:0000256" key="3">
    <source>
        <dbReference type="SAM" id="Phobius"/>
    </source>
</evidence>
<dbReference type="Pfam" id="PF00990">
    <property type="entry name" value="GGDEF"/>
    <property type="match status" value="1"/>
</dbReference>
<keyword evidence="7" id="KW-1185">Reference proteome</keyword>
<keyword evidence="3" id="KW-0472">Membrane</keyword>
<dbReference type="SUPFAM" id="SSF55073">
    <property type="entry name" value="Nucleotide cyclase"/>
    <property type="match status" value="1"/>
</dbReference>
<protein>
    <recommendedName>
        <fullName evidence="1">diguanylate cyclase</fullName>
        <ecNumber evidence="1">2.7.7.65</ecNumber>
    </recommendedName>
</protein>
<dbReference type="PANTHER" id="PTHR45138">
    <property type="entry name" value="REGULATORY COMPONENTS OF SENSORY TRANSDUCTION SYSTEM"/>
    <property type="match status" value="1"/>
</dbReference>
<dbReference type="InterPro" id="IPR029787">
    <property type="entry name" value="Nucleotide_cyclase"/>
</dbReference>
<keyword evidence="6" id="KW-0548">Nucleotidyltransferase</keyword>
<dbReference type="InterPro" id="IPR000014">
    <property type="entry name" value="PAS"/>
</dbReference>
<evidence type="ECO:0000313" key="6">
    <source>
        <dbReference type="EMBL" id="WOO31675.1"/>
    </source>
</evidence>
<evidence type="ECO:0000256" key="1">
    <source>
        <dbReference type="ARBA" id="ARBA00012528"/>
    </source>
</evidence>
<keyword evidence="3" id="KW-1133">Transmembrane helix</keyword>
<dbReference type="PANTHER" id="PTHR45138:SF9">
    <property type="entry name" value="DIGUANYLATE CYCLASE DGCM-RELATED"/>
    <property type="match status" value="1"/>
</dbReference>
<evidence type="ECO:0000259" key="5">
    <source>
        <dbReference type="PROSITE" id="PS50887"/>
    </source>
</evidence>
<dbReference type="InterPro" id="IPR035965">
    <property type="entry name" value="PAS-like_dom_sf"/>
</dbReference>
<dbReference type="SMART" id="SM00091">
    <property type="entry name" value="PAS"/>
    <property type="match status" value="2"/>
</dbReference>
<dbReference type="InterPro" id="IPR050469">
    <property type="entry name" value="Diguanylate_Cyclase"/>
</dbReference>
<dbReference type="SUPFAM" id="SSF55785">
    <property type="entry name" value="PYP-like sensor domain (PAS domain)"/>
    <property type="match status" value="2"/>
</dbReference>
<organism evidence="6 7">
    <name type="scientific">Diaphorobacter limosus</name>
    <dbReference type="NCBI Taxonomy" id="3036128"/>
    <lineage>
        <taxon>Bacteria</taxon>
        <taxon>Pseudomonadati</taxon>
        <taxon>Pseudomonadota</taxon>
        <taxon>Betaproteobacteria</taxon>
        <taxon>Burkholderiales</taxon>
        <taxon>Comamonadaceae</taxon>
        <taxon>Diaphorobacter</taxon>
    </lineage>
</organism>
<dbReference type="Pfam" id="PF13188">
    <property type="entry name" value="PAS_8"/>
    <property type="match status" value="1"/>
</dbReference>
<dbReference type="RefSeq" id="WP_317701154.1">
    <property type="nucleotide sequence ID" value="NZ_CP136921.1"/>
</dbReference>
<evidence type="ECO:0000259" key="4">
    <source>
        <dbReference type="PROSITE" id="PS50112"/>
    </source>
</evidence>
<dbReference type="InterPro" id="IPR013655">
    <property type="entry name" value="PAS_fold_3"/>
</dbReference>
<gene>
    <name evidence="6" type="ORF">P4826_14850</name>
</gene>
<reference evidence="6 7" key="1">
    <citation type="submission" date="2023-03" db="EMBL/GenBank/DDBJ databases">
        <title>Diaphorobacter basophil sp. nov., isolated from a sewage-treatment plant.</title>
        <authorList>
            <person name="Yang K."/>
        </authorList>
    </citation>
    <scope>NUCLEOTIDE SEQUENCE [LARGE SCALE GENOMIC DNA]</scope>
    <source>
        <strain evidence="6 7">Y-1</strain>
    </source>
</reference>
<feature type="transmembrane region" description="Helical" evidence="3">
    <location>
        <begin position="290"/>
        <end position="309"/>
    </location>
</feature>
<dbReference type="GO" id="GO:0052621">
    <property type="term" value="F:diguanylate cyclase activity"/>
    <property type="evidence" value="ECO:0007669"/>
    <property type="project" value="UniProtKB-EC"/>
</dbReference>
<proteinExistence type="predicted"/>
<feature type="transmembrane region" description="Helical" evidence="3">
    <location>
        <begin position="7"/>
        <end position="27"/>
    </location>
</feature>
<dbReference type="CDD" id="cd01949">
    <property type="entry name" value="GGDEF"/>
    <property type="match status" value="1"/>
</dbReference>
<keyword evidence="6" id="KW-0808">Transferase</keyword>
<dbReference type="InterPro" id="IPR000160">
    <property type="entry name" value="GGDEF_dom"/>
</dbReference>
<dbReference type="Pfam" id="PF08447">
    <property type="entry name" value="PAS_3"/>
    <property type="match status" value="1"/>
</dbReference>
<dbReference type="InterPro" id="IPR043128">
    <property type="entry name" value="Rev_trsase/Diguanyl_cyclase"/>
</dbReference>
<accession>A0ABZ0J0A6</accession>
<evidence type="ECO:0000256" key="2">
    <source>
        <dbReference type="ARBA" id="ARBA00034247"/>
    </source>
</evidence>
<dbReference type="NCBIfam" id="TIGR00229">
    <property type="entry name" value="sensory_box"/>
    <property type="match status" value="1"/>
</dbReference>